<evidence type="ECO:0000256" key="5">
    <source>
        <dbReference type="ARBA" id="ARBA00022829"/>
    </source>
</evidence>
<evidence type="ECO:0000256" key="8">
    <source>
        <dbReference type="ARBA" id="ARBA00023172"/>
    </source>
</evidence>
<feature type="active site" evidence="10">
    <location>
        <position position="247"/>
    </location>
</feature>
<dbReference type="AlphaFoldDB" id="A0AAX3UF34"/>
<keyword evidence="15" id="KW-1185">Reference proteome</keyword>
<evidence type="ECO:0000313" key="16">
    <source>
        <dbReference type="Proteomes" id="UP001242513"/>
    </source>
</evidence>
<dbReference type="InterPro" id="IPR011010">
    <property type="entry name" value="DNA_brk_join_enz"/>
</dbReference>
<keyword evidence="8 10" id="KW-0233">DNA recombination</keyword>
<evidence type="ECO:0000256" key="1">
    <source>
        <dbReference type="ARBA" id="ARBA00004496"/>
    </source>
</evidence>
<evidence type="ECO:0000313" key="13">
    <source>
        <dbReference type="EMBL" id="SDA49856.1"/>
    </source>
</evidence>
<dbReference type="GeneID" id="72687032"/>
<keyword evidence="3 10" id="KW-0963">Cytoplasm</keyword>
<evidence type="ECO:0000313" key="15">
    <source>
        <dbReference type="Proteomes" id="UP000181860"/>
    </source>
</evidence>
<dbReference type="Gene3D" id="1.10.150.130">
    <property type="match status" value="1"/>
</dbReference>
<keyword evidence="9 10" id="KW-0131">Cell cycle</keyword>
<evidence type="ECO:0000256" key="4">
    <source>
        <dbReference type="ARBA" id="ARBA00022618"/>
    </source>
</evidence>
<keyword evidence="7 10" id="KW-0238">DNA-binding</keyword>
<dbReference type="NCBIfam" id="NF001399">
    <property type="entry name" value="PRK00283.1"/>
    <property type="match status" value="1"/>
</dbReference>
<dbReference type="InterPro" id="IPR010998">
    <property type="entry name" value="Integrase_recombinase_N"/>
</dbReference>
<keyword evidence="5 10" id="KW-0159">Chromosome partition</keyword>
<comment type="function">
    <text evidence="10">Site-specific tyrosine recombinase, which acts by catalyzing the cutting and rejoining of the recombining DNA molecules. The XerC-XerD complex is essential to convert dimers of the bacterial chromosome into monomers to permit their segregation at cell division. It also contributes to the segregational stability of plasmids.</text>
</comment>
<proteinExistence type="inferred from homology"/>
<comment type="similarity">
    <text evidence="2">Belongs to the 'phage' integrase family. XerD subfamily.</text>
</comment>
<dbReference type="EMBL" id="CP123735">
    <property type="protein sequence ID" value="WGO86282.1"/>
    <property type="molecule type" value="Genomic_DNA"/>
</dbReference>
<evidence type="ECO:0000256" key="2">
    <source>
        <dbReference type="ARBA" id="ARBA00010450"/>
    </source>
</evidence>
<dbReference type="Pfam" id="PF02899">
    <property type="entry name" value="Phage_int_SAM_1"/>
    <property type="match status" value="1"/>
</dbReference>
<evidence type="ECO:0000256" key="3">
    <source>
        <dbReference type="ARBA" id="ARBA00022490"/>
    </source>
</evidence>
<reference evidence="14" key="3">
    <citation type="submission" date="2023-04" db="EMBL/GenBank/DDBJ databases">
        <authorList>
            <person name="Wang Y."/>
        </authorList>
    </citation>
    <scope>NUCLEOTIDE SEQUENCE</scope>
    <source>
        <strain evidence="14">ZW18</strain>
    </source>
</reference>
<dbReference type="InterPro" id="IPR013762">
    <property type="entry name" value="Integrase-like_cat_sf"/>
</dbReference>
<dbReference type="InterPro" id="IPR050090">
    <property type="entry name" value="Tyrosine_recombinase_XerCD"/>
</dbReference>
<comment type="subunit">
    <text evidence="10">Forms a cyclic heterotetrameric complex composed of two molecules of XerC and two molecules of XerD.</text>
</comment>
<dbReference type="CDD" id="cd00798">
    <property type="entry name" value="INT_XerDC_C"/>
    <property type="match status" value="1"/>
</dbReference>
<feature type="active site" evidence="10">
    <location>
        <position position="273"/>
    </location>
</feature>
<feature type="active site" evidence="10">
    <location>
        <position position="174"/>
    </location>
</feature>
<dbReference type="GO" id="GO:0005737">
    <property type="term" value="C:cytoplasm"/>
    <property type="evidence" value="ECO:0007669"/>
    <property type="project" value="UniProtKB-SubCell"/>
</dbReference>
<dbReference type="HAMAP" id="MF_01808">
    <property type="entry name" value="Recomb_XerC_XerD"/>
    <property type="match status" value="1"/>
</dbReference>
<dbReference type="PANTHER" id="PTHR30349:SF81">
    <property type="entry name" value="TYROSINE RECOMBINASE XERC"/>
    <property type="match status" value="1"/>
</dbReference>
<dbReference type="GO" id="GO:0009037">
    <property type="term" value="F:tyrosine-based site-specific recombinase activity"/>
    <property type="evidence" value="ECO:0007669"/>
    <property type="project" value="UniProtKB-UniRule"/>
</dbReference>
<accession>A0AAX3UF34</accession>
<feature type="domain" description="Core-binding (CB)" evidence="12">
    <location>
        <begin position="4"/>
        <end position="89"/>
    </location>
</feature>
<evidence type="ECO:0000313" key="14">
    <source>
        <dbReference type="EMBL" id="WGO86282.1"/>
    </source>
</evidence>
<keyword evidence="4 10" id="KW-0132">Cell division</keyword>
<evidence type="ECO:0000256" key="10">
    <source>
        <dbReference type="HAMAP-Rule" id="MF_01808"/>
    </source>
</evidence>
<organism evidence="14 16">
    <name type="scientific">Lactobacillus kefiranofaciens</name>
    <dbReference type="NCBI Taxonomy" id="267818"/>
    <lineage>
        <taxon>Bacteria</taxon>
        <taxon>Bacillati</taxon>
        <taxon>Bacillota</taxon>
        <taxon>Bacilli</taxon>
        <taxon>Lactobacillales</taxon>
        <taxon>Lactobacillaceae</taxon>
        <taxon>Lactobacillus</taxon>
    </lineage>
</organism>
<dbReference type="InterPro" id="IPR023009">
    <property type="entry name" value="Tyrosine_recombinase_XerC/XerD"/>
</dbReference>
<comment type="subcellular location">
    <subcellularLocation>
        <location evidence="1 10">Cytoplasm</location>
    </subcellularLocation>
</comment>
<comment type="similarity">
    <text evidence="10">Belongs to the 'phage' integrase family. XerC subfamily.</text>
</comment>
<dbReference type="Pfam" id="PF00589">
    <property type="entry name" value="Phage_integrase"/>
    <property type="match status" value="1"/>
</dbReference>
<sequence>MEKNNLQDQIDDYLRYRQIERGLSTNTITAYRQDLEEYLVFVLKEGMTSWPTEANDVDAFLARQRDLNKSTSSISRMISSMRKFYQWLARRNIQKLNPMLEIDLPKKERRLPIALSQKEVTQLLAQPDIHKKLGIRDRAILETLYATGMRVSELINLQLQDLHEDLGLIRVLGKGSKERLIPISPVALDWIIKYQKQVRDSQILKVGRSEDHIFLNSRGKMLTRQAIWQMIKKYCQMAKITKDVTPHTLRHTFATHLLANGADLRVVQEILGHSDISTTQIYTNLSQKQILEVYHKTHPRL</sequence>
<dbReference type="GO" id="GO:0051301">
    <property type="term" value="P:cell division"/>
    <property type="evidence" value="ECO:0007669"/>
    <property type="project" value="UniProtKB-KW"/>
</dbReference>
<evidence type="ECO:0000259" key="12">
    <source>
        <dbReference type="PROSITE" id="PS51900"/>
    </source>
</evidence>
<evidence type="ECO:0000259" key="11">
    <source>
        <dbReference type="PROSITE" id="PS51898"/>
    </source>
</evidence>
<protein>
    <recommendedName>
        <fullName evidence="10">Tyrosine recombinase XerC</fullName>
    </recommendedName>
</protein>
<dbReference type="InterPro" id="IPR044068">
    <property type="entry name" value="CB"/>
</dbReference>
<evidence type="ECO:0000256" key="6">
    <source>
        <dbReference type="ARBA" id="ARBA00022908"/>
    </source>
</evidence>
<dbReference type="GO" id="GO:0007059">
    <property type="term" value="P:chromosome segregation"/>
    <property type="evidence" value="ECO:0007669"/>
    <property type="project" value="UniProtKB-UniRule"/>
</dbReference>
<feature type="active site" description="O-(3'-phospho-DNA)-tyrosine intermediate" evidence="10">
    <location>
        <position position="282"/>
    </location>
</feature>
<evidence type="ECO:0000256" key="7">
    <source>
        <dbReference type="ARBA" id="ARBA00023125"/>
    </source>
</evidence>
<name>A0AAX3UF34_9LACO</name>
<dbReference type="GO" id="GO:0003677">
    <property type="term" value="F:DNA binding"/>
    <property type="evidence" value="ECO:0007669"/>
    <property type="project" value="UniProtKB-UniRule"/>
</dbReference>
<feature type="active site" evidence="10">
    <location>
        <position position="250"/>
    </location>
</feature>
<dbReference type="InterPro" id="IPR002104">
    <property type="entry name" value="Integrase_catalytic"/>
</dbReference>
<keyword evidence="6 10" id="KW-0229">DNA integration</keyword>
<dbReference type="EMBL" id="FMXC01000007">
    <property type="protein sequence ID" value="SDA49856.1"/>
    <property type="molecule type" value="Genomic_DNA"/>
</dbReference>
<dbReference type="RefSeq" id="WP_013854198.1">
    <property type="nucleotide sequence ID" value="NZ_CP061341.1"/>
</dbReference>
<dbReference type="SUPFAM" id="SSF56349">
    <property type="entry name" value="DNA breaking-rejoining enzymes"/>
    <property type="match status" value="1"/>
</dbReference>
<evidence type="ECO:0000256" key="9">
    <source>
        <dbReference type="ARBA" id="ARBA00023306"/>
    </source>
</evidence>
<dbReference type="PANTHER" id="PTHR30349">
    <property type="entry name" value="PHAGE INTEGRASE-RELATED"/>
    <property type="match status" value="1"/>
</dbReference>
<dbReference type="GO" id="GO:0006313">
    <property type="term" value="P:DNA transposition"/>
    <property type="evidence" value="ECO:0007669"/>
    <property type="project" value="UniProtKB-UniRule"/>
</dbReference>
<gene>
    <name evidence="14" type="primary">xerD</name>
    <name evidence="10" type="synonym">xerC</name>
    <name evidence="14" type="ORF">QEJ78_02010</name>
    <name evidence="13" type="ORF">SAMN02983011_00939</name>
</gene>
<dbReference type="Proteomes" id="UP000181860">
    <property type="component" value="Unassembled WGS sequence"/>
</dbReference>
<dbReference type="PROSITE" id="PS51898">
    <property type="entry name" value="TYR_RECOMBINASE"/>
    <property type="match status" value="1"/>
</dbReference>
<feature type="active site" evidence="10">
    <location>
        <position position="150"/>
    </location>
</feature>
<dbReference type="NCBIfam" id="NF040815">
    <property type="entry name" value="recomb_XerA_Arch"/>
    <property type="match status" value="1"/>
</dbReference>
<dbReference type="Proteomes" id="UP001242513">
    <property type="component" value="Chromosome"/>
</dbReference>
<reference evidence="14" key="2">
    <citation type="journal article" date="2022" name="Food Funct.">
        <title>Lactobacillus kefiranofaciens ZW18 from Kefir enhances the anti-tumor effect of anti-programmed cell death 1 (PD-1) immunotherapy by modulating the gut microbiota.</title>
        <authorList>
            <person name="Zhao J."/>
            <person name="Wang Y."/>
            <person name="Wang J."/>
            <person name="Lv M."/>
            <person name="Zhou C."/>
            <person name="Jia L."/>
            <person name="Geng W."/>
        </authorList>
    </citation>
    <scope>NUCLEOTIDE SEQUENCE</scope>
    <source>
        <strain evidence="14">ZW18</strain>
    </source>
</reference>
<dbReference type="NCBIfam" id="TIGR02225">
    <property type="entry name" value="recomb_XerD"/>
    <property type="match status" value="1"/>
</dbReference>
<reference evidence="13 15" key="1">
    <citation type="submission" date="2016-10" db="EMBL/GenBank/DDBJ databases">
        <authorList>
            <person name="Varghese N."/>
            <person name="Submissions S."/>
        </authorList>
    </citation>
    <scope>NUCLEOTIDE SEQUENCE [LARGE SCALE GENOMIC DNA]</scope>
    <source>
        <strain evidence="13 15">ATCC 43761</strain>
    </source>
</reference>
<dbReference type="InterPro" id="IPR011932">
    <property type="entry name" value="Recomb_XerD"/>
</dbReference>
<feature type="domain" description="Tyr recombinase" evidence="11">
    <location>
        <begin position="110"/>
        <end position="295"/>
    </location>
</feature>
<dbReference type="Gene3D" id="1.10.443.10">
    <property type="entry name" value="Intergrase catalytic core"/>
    <property type="match status" value="1"/>
</dbReference>
<dbReference type="PROSITE" id="PS51900">
    <property type="entry name" value="CB"/>
    <property type="match status" value="1"/>
</dbReference>
<dbReference type="InterPro" id="IPR004107">
    <property type="entry name" value="Integrase_SAM-like_N"/>
</dbReference>